<keyword evidence="1" id="KW-0472">Membrane</keyword>
<dbReference type="EMBL" id="AP027271">
    <property type="protein sequence ID" value="BDX03096.1"/>
    <property type="molecule type" value="Genomic_DNA"/>
</dbReference>
<evidence type="ECO:0000313" key="3">
    <source>
        <dbReference type="Proteomes" id="UP001307608"/>
    </source>
</evidence>
<keyword evidence="1" id="KW-1133">Transmembrane helix</keyword>
<evidence type="ECO:0000256" key="1">
    <source>
        <dbReference type="SAM" id="Phobius"/>
    </source>
</evidence>
<keyword evidence="1" id="KW-0812">Transmembrane</keyword>
<organism evidence="2 3">
    <name type="scientific">Marinomonas pontica</name>
    <dbReference type="NCBI Taxonomy" id="264739"/>
    <lineage>
        <taxon>Bacteria</taxon>
        <taxon>Pseudomonadati</taxon>
        <taxon>Pseudomonadota</taxon>
        <taxon>Gammaproteobacteria</taxon>
        <taxon>Oceanospirillales</taxon>
        <taxon>Oceanospirillaceae</taxon>
        <taxon>Marinomonas</taxon>
    </lineage>
</organism>
<gene>
    <name evidence="2" type="ORF">MACH16_18440</name>
</gene>
<sequence length="114" mass="12480">MFTVIVVVLSLVFLIPSSGLSLLGLAVYLFIKFYTKHLRVESVIAQVASEGWGHCCVNIPYSEVVAYAQGSESIIDVQGEMVTFIANVKGSEYEVVVNREPLGRKAIIESTLIN</sequence>
<accession>A0ABM8FDF2</accession>
<keyword evidence="3" id="KW-1185">Reference proteome</keyword>
<dbReference type="Proteomes" id="UP001307608">
    <property type="component" value="Chromosome"/>
</dbReference>
<name>A0ABM8FDF2_9GAMM</name>
<evidence type="ECO:0000313" key="2">
    <source>
        <dbReference type="EMBL" id="BDX03096.1"/>
    </source>
</evidence>
<dbReference type="RefSeq" id="WP_338267320.1">
    <property type="nucleotide sequence ID" value="NZ_AP027271.1"/>
</dbReference>
<proteinExistence type="predicted"/>
<feature type="transmembrane region" description="Helical" evidence="1">
    <location>
        <begin position="6"/>
        <end position="31"/>
    </location>
</feature>
<reference evidence="2 3" key="1">
    <citation type="submission" date="2023-01" db="EMBL/GenBank/DDBJ databases">
        <title>Complete genome sequence of Marinomonas pontica strain 200518_36.</title>
        <authorList>
            <person name="Ueki S."/>
            <person name="Gajardo G."/>
            <person name="Maruyama F."/>
        </authorList>
    </citation>
    <scope>NUCLEOTIDE SEQUENCE [LARGE SCALE GENOMIC DNA]</scope>
    <source>
        <strain evidence="2 3">200518_36</strain>
    </source>
</reference>
<protein>
    <submittedName>
        <fullName evidence="2">Uncharacterized protein</fullName>
    </submittedName>
</protein>